<name>A0AA97P5L9_PYRO3</name>
<accession>A0AA97P5L9</accession>
<protein>
    <submittedName>
        <fullName evidence="1">Uncharacterized protein</fullName>
    </submittedName>
</protein>
<dbReference type="Proteomes" id="UP000011086">
    <property type="component" value="Unassembled WGS sequence"/>
</dbReference>
<gene>
    <name evidence="1" type="ORF">OOU_Y34scaffold00210g6</name>
</gene>
<organism evidence="1">
    <name type="scientific">Pyricularia oryzae (strain Y34)</name>
    <name type="common">Rice blast fungus</name>
    <name type="synonym">Magnaporthe oryzae</name>
    <dbReference type="NCBI Taxonomy" id="1143189"/>
    <lineage>
        <taxon>Eukaryota</taxon>
        <taxon>Fungi</taxon>
        <taxon>Dikarya</taxon>
        <taxon>Ascomycota</taxon>
        <taxon>Pezizomycotina</taxon>
        <taxon>Sordariomycetes</taxon>
        <taxon>Sordariomycetidae</taxon>
        <taxon>Magnaporthales</taxon>
        <taxon>Pyriculariaceae</taxon>
        <taxon>Pyricularia</taxon>
    </lineage>
</organism>
<dbReference type="EMBL" id="JH793962">
    <property type="protein sequence ID" value="ELQ42420.1"/>
    <property type="molecule type" value="Genomic_DNA"/>
</dbReference>
<reference evidence="1" key="1">
    <citation type="journal article" date="2012" name="PLoS Genet.">
        <title>Comparative analysis of the genomes of two field isolates of the rice blast fungus Magnaporthe oryzae.</title>
        <authorList>
            <person name="Xue M."/>
            <person name="Yang J."/>
            <person name="Li Z."/>
            <person name="Hu S."/>
            <person name="Yao N."/>
            <person name="Dean R.A."/>
            <person name="Zhao W."/>
            <person name="Shen M."/>
            <person name="Zhang H."/>
            <person name="Li C."/>
            <person name="Liu L."/>
            <person name="Cao L."/>
            <person name="Xu X."/>
            <person name="Xing Y."/>
            <person name="Hsiang T."/>
            <person name="Zhang Z."/>
            <person name="Xu J.R."/>
            <person name="Peng Y.L."/>
        </authorList>
    </citation>
    <scope>NUCLEOTIDE SEQUENCE</scope>
    <source>
        <strain evidence="1">Y34</strain>
    </source>
</reference>
<dbReference type="AlphaFoldDB" id="A0AA97P5L9"/>
<evidence type="ECO:0000313" key="1">
    <source>
        <dbReference type="EMBL" id="ELQ42420.1"/>
    </source>
</evidence>
<sequence length="130" mass="14002">MSAQILPVEASLPASRTSFTRRETAPAKPWTLLRIKNSAGLLSAPSLVRHESFQNPRMSASRGSSSNTIASTCPINPEFQVQWPIAKMAMDAADCSLIDTRHGANWSLPGIYGCYTSAGVSDAARILNRP</sequence>
<proteinExistence type="predicted"/>